<dbReference type="STRING" id="930990.A0A067MW38"/>
<dbReference type="OrthoDB" id="2664079at2759"/>
<dbReference type="Proteomes" id="UP000027195">
    <property type="component" value="Unassembled WGS sequence"/>
</dbReference>
<organism evidence="2 3">
    <name type="scientific">Botryobasidium botryosum (strain FD-172 SS1)</name>
    <dbReference type="NCBI Taxonomy" id="930990"/>
    <lineage>
        <taxon>Eukaryota</taxon>
        <taxon>Fungi</taxon>
        <taxon>Dikarya</taxon>
        <taxon>Basidiomycota</taxon>
        <taxon>Agaricomycotina</taxon>
        <taxon>Agaricomycetes</taxon>
        <taxon>Cantharellales</taxon>
        <taxon>Botryobasidiaceae</taxon>
        <taxon>Botryobasidium</taxon>
    </lineage>
</organism>
<dbReference type="PANTHER" id="PTHR34605">
    <property type="entry name" value="PHAGE_INTEGRASE DOMAIN-CONTAINING PROTEIN"/>
    <property type="match status" value="1"/>
</dbReference>
<name>A0A067MW38_BOTB1</name>
<protein>
    <recommendedName>
        <fullName evidence="4">Tyr recombinase domain-containing protein</fullName>
    </recommendedName>
</protein>
<dbReference type="InterPro" id="IPR052925">
    <property type="entry name" value="Phage_Integrase-like_Recomb"/>
</dbReference>
<dbReference type="PANTHER" id="PTHR34605:SF3">
    <property type="entry name" value="P CELL-TYPE AGGLUTINATION PROTEIN MAP4-LIKE-RELATED"/>
    <property type="match status" value="1"/>
</dbReference>
<dbReference type="InParanoid" id="A0A067MW38"/>
<sequence length="228" mass="25395">MGNLSAEDLELIDGLMPHAWTQSTRESYGAGLLNWHVFCDEKEVAEEQRAPASSILVTSFIAMLAGCYSGKTISNYMSGIRAWHILHGIPWNIPSPEHDAALKAADALTPSQARREKRQPFTVEIISAIRGQLNLEDNLDAAVFACLTMAFYGIVRVGEFTVKRIRDFDPAIHIKPSNMQIVTDERGFSTTVVFIPRTKSAPEGEDVYWAGPPKALIYVRSGNQKFRR</sequence>
<evidence type="ECO:0000313" key="2">
    <source>
        <dbReference type="EMBL" id="KDQ18900.1"/>
    </source>
</evidence>
<evidence type="ECO:0008006" key="4">
    <source>
        <dbReference type="Google" id="ProtNLM"/>
    </source>
</evidence>
<evidence type="ECO:0000313" key="3">
    <source>
        <dbReference type="Proteomes" id="UP000027195"/>
    </source>
</evidence>
<evidence type="ECO:0000256" key="1">
    <source>
        <dbReference type="ARBA" id="ARBA00023125"/>
    </source>
</evidence>
<gene>
    <name evidence="2" type="ORF">BOTBODRAFT_170888</name>
</gene>
<dbReference type="SUPFAM" id="SSF47823">
    <property type="entry name" value="lambda integrase-like, N-terminal domain"/>
    <property type="match status" value="1"/>
</dbReference>
<accession>A0A067MW38</accession>
<keyword evidence="3" id="KW-1185">Reference proteome</keyword>
<dbReference type="AlphaFoldDB" id="A0A067MW38"/>
<dbReference type="Gene3D" id="1.10.150.130">
    <property type="match status" value="1"/>
</dbReference>
<dbReference type="EMBL" id="KL198020">
    <property type="protein sequence ID" value="KDQ18900.1"/>
    <property type="molecule type" value="Genomic_DNA"/>
</dbReference>
<dbReference type="InterPro" id="IPR010998">
    <property type="entry name" value="Integrase_recombinase_N"/>
</dbReference>
<keyword evidence="1" id="KW-0238">DNA-binding</keyword>
<reference evidence="3" key="1">
    <citation type="journal article" date="2014" name="Proc. Natl. Acad. Sci. U.S.A.">
        <title>Extensive sampling of basidiomycete genomes demonstrates inadequacy of the white-rot/brown-rot paradigm for wood decay fungi.</title>
        <authorList>
            <person name="Riley R."/>
            <person name="Salamov A.A."/>
            <person name="Brown D.W."/>
            <person name="Nagy L.G."/>
            <person name="Floudas D."/>
            <person name="Held B.W."/>
            <person name="Levasseur A."/>
            <person name="Lombard V."/>
            <person name="Morin E."/>
            <person name="Otillar R."/>
            <person name="Lindquist E.A."/>
            <person name="Sun H."/>
            <person name="LaButti K.M."/>
            <person name="Schmutz J."/>
            <person name="Jabbour D."/>
            <person name="Luo H."/>
            <person name="Baker S.E."/>
            <person name="Pisabarro A.G."/>
            <person name="Walton J.D."/>
            <person name="Blanchette R.A."/>
            <person name="Henrissat B."/>
            <person name="Martin F."/>
            <person name="Cullen D."/>
            <person name="Hibbett D.S."/>
            <person name="Grigoriev I.V."/>
        </authorList>
    </citation>
    <scope>NUCLEOTIDE SEQUENCE [LARGE SCALE GENOMIC DNA]</scope>
    <source>
        <strain evidence="3">FD-172 SS1</strain>
    </source>
</reference>
<dbReference type="HOGENOM" id="CLU_003292_2_1_1"/>
<proteinExistence type="predicted"/>
<dbReference type="GO" id="GO:0003677">
    <property type="term" value="F:DNA binding"/>
    <property type="evidence" value="ECO:0007669"/>
    <property type="project" value="UniProtKB-KW"/>
</dbReference>